<evidence type="ECO:0000313" key="2">
    <source>
        <dbReference type="Proteomes" id="UP001055879"/>
    </source>
</evidence>
<evidence type="ECO:0000313" key="1">
    <source>
        <dbReference type="EMBL" id="KAI3719758.1"/>
    </source>
</evidence>
<accession>A0ACB9BCE7</accession>
<reference evidence="1 2" key="2">
    <citation type="journal article" date="2022" name="Mol. Ecol. Resour.">
        <title>The genomes of chicory, endive, great burdock and yacon provide insights into Asteraceae paleo-polyploidization history and plant inulin production.</title>
        <authorList>
            <person name="Fan W."/>
            <person name="Wang S."/>
            <person name="Wang H."/>
            <person name="Wang A."/>
            <person name="Jiang F."/>
            <person name="Liu H."/>
            <person name="Zhao H."/>
            <person name="Xu D."/>
            <person name="Zhang Y."/>
        </authorList>
    </citation>
    <scope>NUCLEOTIDE SEQUENCE [LARGE SCALE GENOMIC DNA]</scope>
    <source>
        <strain evidence="2">cv. Niubang</strain>
    </source>
</reference>
<sequence length="660" mass="74360">MVGGTTNQPQQTPQLAPLLSSSSTAPATTPEEDELLKRNTDCVYFLASPLTCKKGSECEYRHSDIARVNPRDCWYWLNGSCLNPKCGFRHPPLDGLLGTDVSTPVGPSVPPPHPAPYATMPKQGVACIFFQKGYCLKGHLCPFLHGPPNSVNNKAAQSGSANPISEPPKMAYSGPEKSFQDQKLTQLATTQKPVEFLVPQAVRMQAPLLARNGGNGGGDKKAPPPSSSTGVVEPPRYKSGRVVSPPVVNETPASKPNRGVYHHASDNDRILNGKDADEYSREPSPGFDVLVDNELGESEYYRNKDEFGRSRGNDYDLDRPNDYNVDRERYRDYDHYDERQGERYAWDERRSSSERMLVGSAHLERRSYPRSASPDHFNESDLRHRISKQRRVSDNGLRSVVSREGRVPRRDSHHHHQDQGGLSSRLRGRIKIPERSTSPTNGRPPPSVNHSRLRDRIKDNNNDPRDHKAFSRTSDNDSKFAGPKRLSELKKGYEQHPNDERQVLGKRKYSNEEDLSFEGPKPLSEILKSKRGSETTRIKNHPDSHVNNKENNEKEREMVAEKKENKPVSAIVEPEKQTDSKKKPVSAIVEPEKQTDSVSAIDDDALLDEELEGYEDREGEYEYVDGEEEYNLDDEEGEYVDEEEEYGNENGKKEEGVVYL</sequence>
<protein>
    <submittedName>
        <fullName evidence="1">Uncharacterized protein</fullName>
    </submittedName>
</protein>
<dbReference type="Proteomes" id="UP001055879">
    <property type="component" value="Linkage Group LG06"/>
</dbReference>
<reference evidence="2" key="1">
    <citation type="journal article" date="2022" name="Mol. Ecol. Resour.">
        <title>The genomes of chicory, endive, great burdock and yacon provide insights into Asteraceae palaeo-polyploidization history and plant inulin production.</title>
        <authorList>
            <person name="Fan W."/>
            <person name="Wang S."/>
            <person name="Wang H."/>
            <person name="Wang A."/>
            <person name="Jiang F."/>
            <person name="Liu H."/>
            <person name="Zhao H."/>
            <person name="Xu D."/>
            <person name="Zhang Y."/>
        </authorList>
    </citation>
    <scope>NUCLEOTIDE SEQUENCE [LARGE SCALE GENOMIC DNA]</scope>
    <source>
        <strain evidence="2">cv. Niubang</strain>
    </source>
</reference>
<comment type="caution">
    <text evidence="1">The sequence shown here is derived from an EMBL/GenBank/DDBJ whole genome shotgun (WGS) entry which is preliminary data.</text>
</comment>
<name>A0ACB9BCE7_ARCLA</name>
<dbReference type="EMBL" id="CM042052">
    <property type="protein sequence ID" value="KAI3719758.1"/>
    <property type="molecule type" value="Genomic_DNA"/>
</dbReference>
<keyword evidence="2" id="KW-1185">Reference proteome</keyword>
<organism evidence="1 2">
    <name type="scientific">Arctium lappa</name>
    <name type="common">Greater burdock</name>
    <name type="synonym">Lappa major</name>
    <dbReference type="NCBI Taxonomy" id="4217"/>
    <lineage>
        <taxon>Eukaryota</taxon>
        <taxon>Viridiplantae</taxon>
        <taxon>Streptophyta</taxon>
        <taxon>Embryophyta</taxon>
        <taxon>Tracheophyta</taxon>
        <taxon>Spermatophyta</taxon>
        <taxon>Magnoliopsida</taxon>
        <taxon>eudicotyledons</taxon>
        <taxon>Gunneridae</taxon>
        <taxon>Pentapetalae</taxon>
        <taxon>asterids</taxon>
        <taxon>campanulids</taxon>
        <taxon>Asterales</taxon>
        <taxon>Asteraceae</taxon>
        <taxon>Carduoideae</taxon>
        <taxon>Cardueae</taxon>
        <taxon>Arctiinae</taxon>
        <taxon>Arctium</taxon>
    </lineage>
</organism>
<proteinExistence type="predicted"/>
<gene>
    <name evidence="1" type="ORF">L6452_20662</name>
</gene>